<dbReference type="Proteomes" id="UP000634805">
    <property type="component" value="Unassembled WGS sequence"/>
</dbReference>
<organism evidence="1 2">
    <name type="scientific">Candidatus Argoarchaeum ethanivorans</name>
    <dbReference type="NCBI Taxonomy" id="2608793"/>
    <lineage>
        <taxon>Archaea</taxon>
        <taxon>Methanobacteriati</taxon>
        <taxon>Methanobacteriota</taxon>
        <taxon>Stenosarchaea group</taxon>
        <taxon>Methanomicrobia</taxon>
        <taxon>Methanosarcinales</taxon>
        <taxon>Methanosarcinales incertae sedis</taxon>
        <taxon>GOM Arc I cluster</taxon>
        <taxon>Candidatus Argoarchaeum</taxon>
    </lineage>
</organism>
<evidence type="ECO:0000313" key="2">
    <source>
        <dbReference type="Proteomes" id="UP000634805"/>
    </source>
</evidence>
<gene>
    <name evidence="1" type="ORF">EMLJLAPB_00815</name>
</gene>
<accession>A0A811TFL6</accession>
<evidence type="ECO:0000313" key="1">
    <source>
        <dbReference type="EMBL" id="CAD6494502.1"/>
    </source>
</evidence>
<reference evidence="1" key="1">
    <citation type="submission" date="2020-10" db="EMBL/GenBank/DDBJ databases">
        <authorList>
            <person name="Hahn C.J."/>
            <person name="Laso-Perez R."/>
            <person name="Vulcano F."/>
            <person name="Vaziourakis K.-M."/>
            <person name="Stokke R."/>
            <person name="Steen I.H."/>
            <person name="Teske A."/>
            <person name="Boetius A."/>
            <person name="Liebeke M."/>
            <person name="Amann R."/>
            <person name="Knittel K."/>
        </authorList>
    </citation>
    <scope>NUCLEOTIDE SEQUENCE</scope>
    <source>
        <strain evidence="1">Gfbio:e3339647-f889-4370-9287-4fb5cb688e4c:AG392D22_GoMArc1</strain>
    </source>
</reference>
<dbReference type="AlphaFoldDB" id="A0A811TFL6"/>
<name>A0A811TFL6_9EURY</name>
<proteinExistence type="predicted"/>
<dbReference type="EMBL" id="CAJHIS010000022">
    <property type="protein sequence ID" value="CAD6494502.1"/>
    <property type="molecule type" value="Genomic_DNA"/>
</dbReference>
<comment type="caution">
    <text evidence="1">The sequence shown here is derived from an EMBL/GenBank/DDBJ whole genome shotgun (WGS) entry which is preliminary data.</text>
</comment>
<protein>
    <submittedName>
        <fullName evidence="1">Uncharacterized protein</fullName>
    </submittedName>
</protein>
<sequence>MEQWAIEWLNEQRDQGVKCLEVKMQGENHYVYHSTTYRDKELKNQEKPQNILENKDIT</sequence>